<comment type="caution">
    <text evidence="2">The sequence shown here is derived from an EMBL/GenBank/DDBJ whole genome shotgun (WGS) entry which is preliminary data.</text>
</comment>
<feature type="transmembrane region" description="Helical" evidence="1">
    <location>
        <begin position="6"/>
        <end position="23"/>
    </location>
</feature>
<accession>A0A317U533</accession>
<proteinExistence type="predicted"/>
<keyword evidence="1" id="KW-1133">Transmembrane helix</keyword>
<evidence type="ECO:0000313" key="2">
    <source>
        <dbReference type="EMBL" id="PWY55937.1"/>
    </source>
</evidence>
<name>A0A317U533_9GAMM</name>
<dbReference type="EMBL" id="QHJG01000013">
    <property type="protein sequence ID" value="PWY55937.1"/>
    <property type="molecule type" value="Genomic_DNA"/>
</dbReference>
<evidence type="ECO:0000313" key="3">
    <source>
        <dbReference type="Proteomes" id="UP000247152"/>
    </source>
</evidence>
<keyword evidence="1" id="KW-0812">Transmembrane</keyword>
<gene>
    <name evidence="2" type="ORF">DGG96_09385</name>
</gene>
<reference evidence="2 3" key="1">
    <citation type="submission" date="2018-05" db="EMBL/GenBank/DDBJ databases">
        <title>Legionella qingyii sp.nov., whole genome shotgun sequence.</title>
        <authorList>
            <person name="Wu H."/>
            <person name="Zhu Q."/>
            <person name="Hu C."/>
        </authorList>
    </citation>
    <scope>NUCLEOTIDE SEQUENCE [LARGE SCALE GENOMIC DNA]</scope>
    <source>
        <strain evidence="2 3">HEB18</strain>
    </source>
</reference>
<sequence length="100" mass="11510">MKVNGRVLFGMILGKLGVIISFLDDRIMRFGFRYGDFWGRFVSRSSYFCVTPVRVSIMPYVAEQLLVRLIYGQGFAMVVYCIGFVDDGFNLIPQVVLIFY</sequence>
<keyword evidence="1" id="KW-0472">Membrane</keyword>
<protein>
    <submittedName>
        <fullName evidence="2">Uncharacterized protein</fullName>
    </submittedName>
</protein>
<dbReference type="AlphaFoldDB" id="A0A317U533"/>
<organism evidence="2 3">
    <name type="scientific">Legionella qingyii</name>
    <dbReference type="NCBI Taxonomy" id="2184757"/>
    <lineage>
        <taxon>Bacteria</taxon>
        <taxon>Pseudomonadati</taxon>
        <taxon>Pseudomonadota</taxon>
        <taxon>Gammaproteobacteria</taxon>
        <taxon>Legionellales</taxon>
        <taxon>Legionellaceae</taxon>
        <taxon>Legionella</taxon>
    </lineage>
</organism>
<dbReference type="Proteomes" id="UP000247152">
    <property type="component" value="Unassembled WGS sequence"/>
</dbReference>
<evidence type="ECO:0000256" key="1">
    <source>
        <dbReference type="SAM" id="Phobius"/>
    </source>
</evidence>